<dbReference type="FunFam" id="3.30.200.20:FF:000865">
    <property type="entry name" value="Phosphoribosylaminoimidazole-succinocarboxamide synthase"/>
    <property type="match status" value="1"/>
</dbReference>
<gene>
    <name evidence="8" type="primary">purC</name>
    <name evidence="10" type="ORF">XD57_0758</name>
</gene>
<evidence type="ECO:0000256" key="8">
    <source>
        <dbReference type="HAMAP-Rule" id="MF_00137"/>
    </source>
</evidence>
<dbReference type="InterPro" id="IPR028923">
    <property type="entry name" value="SAICAR_synt/ADE2_N"/>
</dbReference>
<evidence type="ECO:0000256" key="6">
    <source>
        <dbReference type="ARBA" id="ARBA00022840"/>
    </source>
</evidence>
<dbReference type="CDD" id="cd01415">
    <property type="entry name" value="SAICAR_synt_PurC"/>
    <property type="match status" value="1"/>
</dbReference>
<dbReference type="PROSITE" id="PS01057">
    <property type="entry name" value="SAICAR_SYNTHETASE_1"/>
    <property type="match status" value="1"/>
</dbReference>
<proteinExistence type="inferred from homology"/>
<evidence type="ECO:0000313" key="10">
    <source>
        <dbReference type="EMBL" id="KUK23135.1"/>
    </source>
</evidence>
<comment type="caution">
    <text evidence="10">The sequence shown here is derived from an EMBL/GenBank/DDBJ whole genome shotgun (WGS) entry which is preliminary data.</text>
</comment>
<keyword evidence="5 8" id="KW-0658">Purine biosynthesis</keyword>
<dbReference type="GO" id="GO:0004639">
    <property type="term" value="F:phosphoribosylaminoimidazolesuccinocarboxamide synthase activity"/>
    <property type="evidence" value="ECO:0007669"/>
    <property type="project" value="UniProtKB-UniRule"/>
</dbReference>
<dbReference type="PANTHER" id="PTHR43599">
    <property type="entry name" value="MULTIFUNCTIONAL PROTEIN ADE2"/>
    <property type="match status" value="1"/>
</dbReference>
<dbReference type="SUPFAM" id="SSF56104">
    <property type="entry name" value="SAICAR synthase-like"/>
    <property type="match status" value="1"/>
</dbReference>
<dbReference type="Proteomes" id="UP000058636">
    <property type="component" value="Unassembled WGS sequence"/>
</dbReference>
<dbReference type="HAMAP" id="MF_00137">
    <property type="entry name" value="SAICAR_synth"/>
    <property type="match status" value="1"/>
</dbReference>
<accession>A0A101EQY0</accession>
<sequence>MNYEGKTKIVKVTGDYALLEFKDDITAGDGLKHDVLTGKGSICAETTAILMKYLSEKDIKTHLVEYIPPRTLKVIPLKMFPLEVVVRLKKAGSFVRRYGGAEGEDLPVPLVEFFIKDDERHDPMVCVDHLEILGIATKKQAEKMKEAAVKITLALKEFFERANFELWDIKYEFGLDKDGNVVLGDEISPDTFRLRKKGEIFDKDVYRRDLGDPLKKYREVLELCRSLNSQ</sequence>
<comment type="pathway">
    <text evidence="1 8">Purine metabolism; IMP biosynthesis via de novo pathway; 5-amino-1-(5-phospho-D-ribosyl)imidazole-4-carboxamide from 5-amino-1-(5-phospho-D-ribosyl)imidazole-4-carboxylate: step 1/2.</text>
</comment>
<evidence type="ECO:0000256" key="2">
    <source>
        <dbReference type="ARBA" id="ARBA00010190"/>
    </source>
</evidence>
<dbReference type="PATRIC" id="fig|93930.3.peg.1609"/>
<dbReference type="AlphaFoldDB" id="A0A101EQY0"/>
<keyword evidence="6 8" id="KW-0067">ATP-binding</keyword>
<dbReference type="GO" id="GO:0005524">
    <property type="term" value="F:ATP binding"/>
    <property type="evidence" value="ECO:0007669"/>
    <property type="project" value="UniProtKB-KW"/>
</dbReference>
<evidence type="ECO:0000259" key="9">
    <source>
        <dbReference type="Pfam" id="PF01259"/>
    </source>
</evidence>
<dbReference type="EC" id="6.3.2.6" evidence="8"/>
<feature type="domain" description="SAICAR synthetase/ADE2 N-terminal" evidence="9">
    <location>
        <begin position="3"/>
        <end position="222"/>
    </location>
</feature>
<dbReference type="Pfam" id="PF01259">
    <property type="entry name" value="SAICAR_synt"/>
    <property type="match status" value="1"/>
</dbReference>
<evidence type="ECO:0000256" key="7">
    <source>
        <dbReference type="ARBA" id="ARBA00048475"/>
    </source>
</evidence>
<keyword evidence="3 8" id="KW-0436">Ligase</keyword>
<dbReference type="GO" id="GO:0009236">
    <property type="term" value="P:cobalamin biosynthetic process"/>
    <property type="evidence" value="ECO:0007669"/>
    <property type="project" value="InterPro"/>
</dbReference>
<dbReference type="InterPro" id="IPR033934">
    <property type="entry name" value="SAICAR_synt_PurC"/>
</dbReference>
<organism evidence="10 11">
    <name type="scientific">Thermotoga petrophila</name>
    <dbReference type="NCBI Taxonomy" id="93929"/>
    <lineage>
        <taxon>Bacteria</taxon>
        <taxon>Thermotogati</taxon>
        <taxon>Thermotogota</taxon>
        <taxon>Thermotogae</taxon>
        <taxon>Thermotogales</taxon>
        <taxon>Thermotogaceae</taxon>
        <taxon>Thermotoga</taxon>
    </lineage>
</organism>
<name>A0A101EQY0_9THEM</name>
<dbReference type="GO" id="GO:0006189">
    <property type="term" value="P:'de novo' IMP biosynthetic process"/>
    <property type="evidence" value="ECO:0007669"/>
    <property type="project" value="UniProtKB-UniRule"/>
</dbReference>
<evidence type="ECO:0000256" key="1">
    <source>
        <dbReference type="ARBA" id="ARBA00004672"/>
    </source>
</evidence>
<evidence type="ECO:0000256" key="3">
    <source>
        <dbReference type="ARBA" id="ARBA00022598"/>
    </source>
</evidence>
<dbReference type="EMBL" id="LGFG01000048">
    <property type="protein sequence ID" value="KUK23135.1"/>
    <property type="molecule type" value="Genomic_DNA"/>
</dbReference>
<dbReference type="UniPathway" id="UPA00074">
    <property type="reaction ID" value="UER00131"/>
</dbReference>
<comment type="catalytic activity">
    <reaction evidence="7 8">
        <text>5-amino-1-(5-phospho-D-ribosyl)imidazole-4-carboxylate + L-aspartate + ATP = (2S)-2-[5-amino-1-(5-phospho-beta-D-ribosyl)imidazole-4-carboxamido]succinate + ADP + phosphate + 2 H(+)</text>
        <dbReference type="Rhea" id="RHEA:22628"/>
        <dbReference type="ChEBI" id="CHEBI:15378"/>
        <dbReference type="ChEBI" id="CHEBI:29991"/>
        <dbReference type="ChEBI" id="CHEBI:30616"/>
        <dbReference type="ChEBI" id="CHEBI:43474"/>
        <dbReference type="ChEBI" id="CHEBI:58443"/>
        <dbReference type="ChEBI" id="CHEBI:77657"/>
        <dbReference type="ChEBI" id="CHEBI:456216"/>
        <dbReference type="EC" id="6.3.2.6"/>
    </reaction>
</comment>
<protein>
    <recommendedName>
        <fullName evidence="8">Phosphoribosylaminoimidazole-succinocarboxamide synthase</fullName>
        <ecNumber evidence="8">6.3.2.6</ecNumber>
    </recommendedName>
    <alternativeName>
        <fullName evidence="8">SAICAR synthetase</fullName>
    </alternativeName>
</protein>
<evidence type="ECO:0000313" key="11">
    <source>
        <dbReference type="Proteomes" id="UP000058636"/>
    </source>
</evidence>
<evidence type="ECO:0000256" key="4">
    <source>
        <dbReference type="ARBA" id="ARBA00022741"/>
    </source>
</evidence>
<dbReference type="Gene3D" id="3.30.470.20">
    <property type="entry name" value="ATP-grasp fold, B domain"/>
    <property type="match status" value="1"/>
</dbReference>
<dbReference type="PANTHER" id="PTHR43599:SF3">
    <property type="entry name" value="SI:DKEY-6E2.2"/>
    <property type="match status" value="1"/>
</dbReference>
<dbReference type="InterPro" id="IPR018236">
    <property type="entry name" value="SAICAR_synthetase_CS"/>
</dbReference>
<dbReference type="InterPro" id="IPR050089">
    <property type="entry name" value="SAICAR_synthetase"/>
</dbReference>
<dbReference type="FunFam" id="3.30.470.20:FF:000006">
    <property type="entry name" value="Phosphoribosylaminoimidazole-succinocarboxamide synthase"/>
    <property type="match status" value="1"/>
</dbReference>
<comment type="similarity">
    <text evidence="2 8">Belongs to the SAICAR synthetase family.</text>
</comment>
<evidence type="ECO:0000256" key="5">
    <source>
        <dbReference type="ARBA" id="ARBA00022755"/>
    </source>
</evidence>
<dbReference type="Gene3D" id="3.30.200.20">
    <property type="entry name" value="Phosphorylase Kinase, domain 1"/>
    <property type="match status" value="1"/>
</dbReference>
<reference evidence="10 11" key="1">
    <citation type="journal article" date="2015" name="MBio">
        <title>Genome-Resolved Metagenomic Analysis Reveals Roles for Candidate Phyla and Other Microbial Community Members in Biogeochemical Transformations in Oil Reservoirs.</title>
        <authorList>
            <person name="Hu P."/>
            <person name="Tom L."/>
            <person name="Singh A."/>
            <person name="Thomas B.C."/>
            <person name="Baker B.J."/>
            <person name="Piceno Y.M."/>
            <person name="Andersen G.L."/>
            <person name="Banfield J.F."/>
        </authorList>
    </citation>
    <scope>NUCLEOTIDE SEQUENCE [LARGE SCALE GENOMIC DNA]</scope>
    <source>
        <strain evidence="10">46_26</strain>
    </source>
</reference>
<keyword evidence="4 8" id="KW-0547">Nucleotide-binding</keyword>